<protein>
    <recommendedName>
        <fullName evidence="7">4-hydroxy-tetrahydrodipicolinate synthase</fullName>
    </recommendedName>
</protein>
<organism evidence="5 6">
    <name type="scientific">Formimonas warabiya</name>
    <dbReference type="NCBI Taxonomy" id="1761012"/>
    <lineage>
        <taxon>Bacteria</taxon>
        <taxon>Bacillati</taxon>
        <taxon>Bacillota</taxon>
        <taxon>Clostridia</taxon>
        <taxon>Eubacteriales</taxon>
        <taxon>Peptococcaceae</taxon>
        <taxon>Candidatus Formimonas</taxon>
    </lineage>
</organism>
<evidence type="ECO:0000313" key="5">
    <source>
        <dbReference type="EMBL" id="ATW27612.1"/>
    </source>
</evidence>
<keyword evidence="6" id="KW-1185">Reference proteome</keyword>
<gene>
    <name evidence="5" type="ORF">DCMF_25210</name>
</gene>
<evidence type="ECO:0000313" key="6">
    <source>
        <dbReference type="Proteomes" id="UP000323521"/>
    </source>
</evidence>
<keyword evidence="2 3" id="KW-0456">Lyase</keyword>
<accession>A0A3G1KYS8</accession>
<sequence>MNKKEKYPWMKGIQTILTTPLHQDQSVDLEGLKKNVDFGAKSKVHALIALGTQGEFYAFDTQERKDIIKATVEANKGRKPVIAGTSDSGTLPALHMTKYAKEVGADAVIVTPPYYSAVTLNDVYRHFEVLNEVGIPMVVYNAPARQGYNLTPDFLQKLCDLENMVAIKQATQNIVEHEKTLALIGDSVAVFGGSEAFIYPILTLGCVGSSTTAATCFPQIFVDIYDAVEAGNFEQAKKLYDSLEPFRRICEKLGHAAVVKYASEKIGLAGGPMRLPLPTPSKEQLKAVDPILTQCGLL</sequence>
<evidence type="ECO:0000256" key="2">
    <source>
        <dbReference type="ARBA" id="ARBA00023239"/>
    </source>
</evidence>
<evidence type="ECO:0008006" key="7">
    <source>
        <dbReference type="Google" id="ProtNLM"/>
    </source>
</evidence>
<comment type="similarity">
    <text evidence="1 3">Belongs to the DapA family.</text>
</comment>
<dbReference type="KEGG" id="fwa:DCMF_25210"/>
<dbReference type="SMART" id="SM01130">
    <property type="entry name" value="DHDPS"/>
    <property type="match status" value="1"/>
</dbReference>
<dbReference type="PIRSF" id="PIRSF001365">
    <property type="entry name" value="DHDPS"/>
    <property type="match status" value="1"/>
</dbReference>
<dbReference type="Proteomes" id="UP000323521">
    <property type="component" value="Chromosome"/>
</dbReference>
<feature type="active site" description="Proton donor/acceptor" evidence="4">
    <location>
        <position position="140"/>
    </location>
</feature>
<dbReference type="CDD" id="cd00408">
    <property type="entry name" value="DHDPS-like"/>
    <property type="match status" value="1"/>
</dbReference>
<dbReference type="InterPro" id="IPR002220">
    <property type="entry name" value="DapA-like"/>
</dbReference>
<evidence type="ECO:0000256" key="1">
    <source>
        <dbReference type="ARBA" id="ARBA00007592"/>
    </source>
</evidence>
<dbReference type="Pfam" id="PF00701">
    <property type="entry name" value="DHDPS"/>
    <property type="match status" value="1"/>
</dbReference>
<dbReference type="AlphaFoldDB" id="A0A3G1KYS8"/>
<dbReference type="SUPFAM" id="SSF51569">
    <property type="entry name" value="Aldolase"/>
    <property type="match status" value="1"/>
</dbReference>
<proteinExistence type="inferred from homology"/>
<feature type="active site" description="Schiff-base intermediate with substrate" evidence="4">
    <location>
        <position position="168"/>
    </location>
</feature>
<dbReference type="OrthoDB" id="9782828at2"/>
<dbReference type="PRINTS" id="PR00146">
    <property type="entry name" value="DHPICSNTHASE"/>
</dbReference>
<dbReference type="RefSeq" id="WP_148136982.1">
    <property type="nucleotide sequence ID" value="NZ_CP017634.1"/>
</dbReference>
<evidence type="ECO:0000256" key="4">
    <source>
        <dbReference type="PIRSR" id="PIRSR001365-1"/>
    </source>
</evidence>
<reference evidence="5 6" key="1">
    <citation type="submission" date="2016-10" db="EMBL/GenBank/DDBJ databases">
        <title>Complete Genome Sequence of Peptococcaceae strain DCMF.</title>
        <authorList>
            <person name="Edwards R.J."/>
            <person name="Holland S.I."/>
            <person name="Deshpande N.P."/>
            <person name="Wong Y.K."/>
            <person name="Ertan H."/>
            <person name="Manefield M."/>
            <person name="Russell T.L."/>
            <person name="Lee M.J."/>
        </authorList>
    </citation>
    <scope>NUCLEOTIDE SEQUENCE [LARGE SCALE GENOMIC DNA]</scope>
    <source>
        <strain evidence="5 6">DCMF</strain>
    </source>
</reference>
<name>A0A3G1KYS8_FORW1</name>
<dbReference type="GO" id="GO:0008840">
    <property type="term" value="F:4-hydroxy-tetrahydrodipicolinate synthase activity"/>
    <property type="evidence" value="ECO:0007669"/>
    <property type="project" value="TreeGrafter"/>
</dbReference>
<dbReference type="InterPro" id="IPR013785">
    <property type="entry name" value="Aldolase_TIM"/>
</dbReference>
<dbReference type="PANTHER" id="PTHR12128:SF66">
    <property type="entry name" value="4-HYDROXY-2-OXOGLUTARATE ALDOLASE, MITOCHONDRIAL"/>
    <property type="match status" value="1"/>
</dbReference>
<dbReference type="PANTHER" id="PTHR12128">
    <property type="entry name" value="DIHYDRODIPICOLINATE SYNTHASE"/>
    <property type="match status" value="1"/>
</dbReference>
<evidence type="ECO:0000256" key="3">
    <source>
        <dbReference type="PIRNR" id="PIRNR001365"/>
    </source>
</evidence>
<dbReference type="EMBL" id="CP017634">
    <property type="protein sequence ID" value="ATW27612.1"/>
    <property type="molecule type" value="Genomic_DNA"/>
</dbReference>
<dbReference type="Gene3D" id="3.20.20.70">
    <property type="entry name" value="Aldolase class I"/>
    <property type="match status" value="1"/>
</dbReference>